<keyword evidence="3" id="KW-1185">Reference proteome</keyword>
<proteinExistence type="predicted"/>
<name>B0DPZ7_LACBS</name>
<dbReference type="RefSeq" id="XP_001886094.1">
    <property type="nucleotide sequence ID" value="XM_001886059.1"/>
</dbReference>
<dbReference type="EMBL" id="DS547125">
    <property type="protein sequence ID" value="EDR03298.1"/>
    <property type="molecule type" value="Genomic_DNA"/>
</dbReference>
<reference evidence="2 3" key="1">
    <citation type="journal article" date="2008" name="Nature">
        <title>The genome of Laccaria bicolor provides insights into mycorrhizal symbiosis.</title>
        <authorList>
            <person name="Martin F."/>
            <person name="Aerts A."/>
            <person name="Ahren D."/>
            <person name="Brun A."/>
            <person name="Danchin E.G.J."/>
            <person name="Duchaussoy F."/>
            <person name="Gibon J."/>
            <person name="Kohler A."/>
            <person name="Lindquist E."/>
            <person name="Pereda V."/>
            <person name="Salamov A."/>
            <person name="Shapiro H.J."/>
            <person name="Wuyts J."/>
            <person name="Blaudez D."/>
            <person name="Buee M."/>
            <person name="Brokstein P."/>
            <person name="Canbaeck B."/>
            <person name="Cohen D."/>
            <person name="Courty P.E."/>
            <person name="Coutinho P.M."/>
            <person name="Delaruelle C."/>
            <person name="Detter J.C."/>
            <person name="Deveau A."/>
            <person name="DiFazio S."/>
            <person name="Duplessis S."/>
            <person name="Fraissinet-Tachet L."/>
            <person name="Lucic E."/>
            <person name="Frey-Klett P."/>
            <person name="Fourrey C."/>
            <person name="Feussner I."/>
            <person name="Gay G."/>
            <person name="Grimwood J."/>
            <person name="Hoegger P.J."/>
            <person name="Jain P."/>
            <person name="Kilaru S."/>
            <person name="Labbe J."/>
            <person name="Lin Y.C."/>
            <person name="Legue V."/>
            <person name="Le Tacon F."/>
            <person name="Marmeisse R."/>
            <person name="Melayah D."/>
            <person name="Montanini B."/>
            <person name="Muratet M."/>
            <person name="Nehls U."/>
            <person name="Niculita-Hirzel H."/>
            <person name="Oudot-Le Secq M.P."/>
            <person name="Peter M."/>
            <person name="Quesneville H."/>
            <person name="Rajashekar B."/>
            <person name="Reich M."/>
            <person name="Rouhier N."/>
            <person name="Schmutz J."/>
            <person name="Yin T."/>
            <person name="Chalot M."/>
            <person name="Henrissat B."/>
            <person name="Kuees U."/>
            <person name="Lucas S."/>
            <person name="Van de Peer Y."/>
            <person name="Podila G.K."/>
            <person name="Polle A."/>
            <person name="Pukkila P.J."/>
            <person name="Richardson P.M."/>
            <person name="Rouze P."/>
            <person name="Sanders I.R."/>
            <person name="Stajich J.E."/>
            <person name="Tunlid A."/>
            <person name="Tuskan G."/>
            <person name="Grigoriev I.V."/>
        </authorList>
    </citation>
    <scope>NUCLEOTIDE SEQUENCE [LARGE SCALE GENOMIC DNA]</scope>
    <source>
        <strain evidence="3">S238N-H82 / ATCC MYA-4686</strain>
    </source>
</reference>
<gene>
    <name evidence="2" type="ORF">LACBIDRAFT_331606</name>
</gene>
<dbReference type="Proteomes" id="UP000001194">
    <property type="component" value="Unassembled WGS sequence"/>
</dbReference>
<sequence length="577" mass="64073">MFIPDKDAGGRKGRNIFVSLMRAVKLFAFSTFTRLTFHNEAFHDPIRYAWAKRHTKDSWQERYKKNAAALDARISEIVALEKPNPRQLWPQDRRLNKGAARRRSAHIELEEEEEEEEEEEDGPEMDELGEEEPETGGPEQEELGGEGEERETGRPEEPIEGGVTETSRRKRKSGNEPVSKASLKRKRVDQQDIVSSRSKGPSNGDEGQRTEGSQDFVQEAEDGEPSLHNSLFSAVDYTFNEPSSPEPQEHAAASSNSTPPTNSALLPTQTTLVGTSPIAPTQPSKRRRTTEARSYPAEPEAPYRNTRSRSRSVQPPVRPAPPKRRGTKRKTDDAGDKPPLEPVNEAFNDDKVNPVEPDNVEVIPATPDDVEFSLPDPGNAPDNADVPVPETLMEEMYVEDQLLADNSVLSALTNRDTISQARVTRHRTISMATDDAQTHIALRARPLPAVPSSRASSAFEIDPAHMLMQFERATTRVSLPLLNPHPPGVQASHSHPRQSEPFPRHLRSMTPVPSTPVPNVASRKRKESTSSVDSFPVAGTRASAVKKKLEQQEKTTPYKPPAGSRAAQRLAEMARQE</sequence>
<dbReference type="InParanoid" id="B0DPZ7"/>
<feature type="compositionally biased region" description="Acidic residues" evidence="1">
    <location>
        <begin position="109"/>
        <end position="149"/>
    </location>
</feature>
<feature type="compositionally biased region" description="Polar residues" evidence="1">
    <location>
        <begin position="192"/>
        <end position="201"/>
    </location>
</feature>
<dbReference type="OrthoDB" id="435460at2759"/>
<evidence type="ECO:0000313" key="3">
    <source>
        <dbReference type="Proteomes" id="UP000001194"/>
    </source>
</evidence>
<dbReference type="HOGENOM" id="CLU_472568_0_0_1"/>
<protein>
    <submittedName>
        <fullName evidence="2">Predicted protein</fullName>
    </submittedName>
</protein>
<feature type="compositionally biased region" description="Basic and acidic residues" evidence="1">
    <location>
        <begin position="329"/>
        <end position="339"/>
    </location>
</feature>
<organism evidence="3">
    <name type="scientific">Laccaria bicolor (strain S238N-H82 / ATCC MYA-4686)</name>
    <name type="common">Bicoloured deceiver</name>
    <name type="synonym">Laccaria laccata var. bicolor</name>
    <dbReference type="NCBI Taxonomy" id="486041"/>
    <lineage>
        <taxon>Eukaryota</taxon>
        <taxon>Fungi</taxon>
        <taxon>Dikarya</taxon>
        <taxon>Basidiomycota</taxon>
        <taxon>Agaricomycotina</taxon>
        <taxon>Agaricomycetes</taxon>
        <taxon>Agaricomycetidae</taxon>
        <taxon>Agaricales</taxon>
        <taxon>Agaricineae</taxon>
        <taxon>Hydnangiaceae</taxon>
        <taxon>Laccaria</taxon>
    </lineage>
</organism>
<feature type="region of interest" description="Disordered" evidence="1">
    <location>
        <begin position="88"/>
        <end position="382"/>
    </location>
</feature>
<feature type="region of interest" description="Disordered" evidence="1">
    <location>
        <begin position="483"/>
        <end position="577"/>
    </location>
</feature>
<dbReference type="AlphaFoldDB" id="B0DPZ7"/>
<dbReference type="STRING" id="486041.B0DPZ7"/>
<evidence type="ECO:0000313" key="2">
    <source>
        <dbReference type="EMBL" id="EDR03298.1"/>
    </source>
</evidence>
<accession>B0DPZ7</accession>
<evidence type="ECO:0000256" key="1">
    <source>
        <dbReference type="SAM" id="MobiDB-lite"/>
    </source>
</evidence>
<dbReference type="GeneID" id="6081633"/>
<feature type="compositionally biased region" description="Polar residues" evidence="1">
    <location>
        <begin position="253"/>
        <end position="283"/>
    </location>
</feature>
<dbReference type="KEGG" id="lbc:LACBIDRAFT_331606"/>